<evidence type="ECO:0000313" key="3">
    <source>
        <dbReference type="Proteomes" id="UP000199585"/>
    </source>
</evidence>
<dbReference type="PROSITE" id="PS00383">
    <property type="entry name" value="TYR_PHOSPHATASE_1"/>
    <property type="match status" value="1"/>
</dbReference>
<feature type="region of interest" description="Disordered" evidence="1">
    <location>
        <begin position="168"/>
        <end position="191"/>
    </location>
</feature>
<protein>
    <submittedName>
        <fullName evidence="2">Tyrosine phosphatase family protein</fullName>
    </submittedName>
</protein>
<dbReference type="Proteomes" id="UP000199585">
    <property type="component" value="Unassembled WGS sequence"/>
</dbReference>
<dbReference type="STRING" id="245187.SAMN04488003_10869"/>
<dbReference type="Pfam" id="PF13350">
    <property type="entry name" value="Y_phosphatase3"/>
    <property type="match status" value="1"/>
</dbReference>
<dbReference type="InterPro" id="IPR016130">
    <property type="entry name" value="Tyr_Pase_AS"/>
</dbReference>
<accession>A0A1H8D9N6</accession>
<dbReference type="RefSeq" id="WP_245731421.1">
    <property type="nucleotide sequence ID" value="NZ_FOCI01000008.1"/>
</dbReference>
<dbReference type="InterPro" id="IPR029021">
    <property type="entry name" value="Prot-tyrosine_phosphatase-like"/>
</dbReference>
<organism evidence="2 3">
    <name type="scientific">Loktanella fryxellensis</name>
    <dbReference type="NCBI Taxonomy" id="245187"/>
    <lineage>
        <taxon>Bacteria</taxon>
        <taxon>Pseudomonadati</taxon>
        <taxon>Pseudomonadota</taxon>
        <taxon>Alphaproteobacteria</taxon>
        <taxon>Rhodobacterales</taxon>
        <taxon>Roseobacteraceae</taxon>
        <taxon>Loktanella</taxon>
    </lineage>
</organism>
<gene>
    <name evidence="2" type="ORF">SAMN04488003_10869</name>
</gene>
<dbReference type="GO" id="GO:0004721">
    <property type="term" value="F:phosphoprotein phosphatase activity"/>
    <property type="evidence" value="ECO:0007669"/>
    <property type="project" value="InterPro"/>
</dbReference>
<evidence type="ECO:0000313" key="2">
    <source>
        <dbReference type="EMBL" id="SEN04061.1"/>
    </source>
</evidence>
<dbReference type="EMBL" id="FOCI01000008">
    <property type="protein sequence ID" value="SEN04061.1"/>
    <property type="molecule type" value="Genomic_DNA"/>
</dbReference>
<dbReference type="SUPFAM" id="SSF52799">
    <property type="entry name" value="(Phosphotyrosine protein) phosphatases II"/>
    <property type="match status" value="1"/>
</dbReference>
<keyword evidence="3" id="KW-1185">Reference proteome</keyword>
<sequence length="191" mass="20761">MMRRLWRWAKFGLSTGGVAVLGLTCFLTWLQVSGNFHAVSPGVVYRSGQMDGQDLARWRREVGIASVLNLRGARPGADWYETELALTDRLSIQHIDFELSEARDLTDDEVARLTAVMRDAPKPLLIHCRAGADRTGLAAAICGGGSGGVAAVDPLWPHRHPVAERGLADEPHMGTDRTHAGVPRQLGFDVA</sequence>
<feature type="compositionally biased region" description="Basic and acidic residues" evidence="1">
    <location>
        <begin position="168"/>
        <end position="179"/>
    </location>
</feature>
<dbReference type="InterPro" id="IPR026893">
    <property type="entry name" value="Tyr/Ser_Pase_IphP-type"/>
</dbReference>
<name>A0A1H8D9N6_9RHOB</name>
<dbReference type="Gene3D" id="3.90.190.10">
    <property type="entry name" value="Protein tyrosine phosphatase superfamily"/>
    <property type="match status" value="1"/>
</dbReference>
<proteinExistence type="predicted"/>
<reference evidence="2 3" key="1">
    <citation type="submission" date="2016-10" db="EMBL/GenBank/DDBJ databases">
        <authorList>
            <person name="de Groot N.N."/>
        </authorList>
    </citation>
    <scope>NUCLEOTIDE SEQUENCE [LARGE SCALE GENOMIC DNA]</scope>
    <source>
        <strain evidence="2 3">DSM 16213</strain>
    </source>
</reference>
<evidence type="ECO:0000256" key="1">
    <source>
        <dbReference type="SAM" id="MobiDB-lite"/>
    </source>
</evidence>
<dbReference type="AlphaFoldDB" id="A0A1H8D9N6"/>